<dbReference type="GO" id="GO:0005351">
    <property type="term" value="F:carbohydrate:proton symporter activity"/>
    <property type="evidence" value="ECO:0007669"/>
    <property type="project" value="TreeGrafter"/>
</dbReference>
<feature type="domain" description="Major facilitator superfamily (MFS) profile" evidence="11">
    <location>
        <begin position="24"/>
        <end position="463"/>
    </location>
</feature>
<dbReference type="GO" id="GO:0016020">
    <property type="term" value="C:membrane"/>
    <property type="evidence" value="ECO:0007669"/>
    <property type="project" value="UniProtKB-SubCell"/>
</dbReference>
<comment type="similarity">
    <text evidence="2 8">Belongs to the major facilitator superfamily. Sugar transporter (TC 2.A.1.1) family.</text>
</comment>
<dbReference type="InterPro" id="IPR003663">
    <property type="entry name" value="Sugar/inositol_transpt"/>
</dbReference>
<evidence type="ECO:0000256" key="4">
    <source>
        <dbReference type="ARBA" id="ARBA00022692"/>
    </source>
</evidence>
<dbReference type="InterPro" id="IPR005828">
    <property type="entry name" value="MFS_sugar_transport-like"/>
</dbReference>
<dbReference type="FunFam" id="1.20.1250.20:FF:000117">
    <property type="entry name" value="MFS hexose transporter"/>
    <property type="match status" value="1"/>
</dbReference>
<dbReference type="NCBIfam" id="TIGR00879">
    <property type="entry name" value="SP"/>
    <property type="match status" value="1"/>
</dbReference>
<sequence>MSFYDLVDDGPWWRNRGIILLNLSLLLALITSSANGFDSSMMNGLQIVPDWQGYFGNPSGSTLGMVNAIQNIGVLMALPMAPYVSDKFGRKKSLVTGALIMLGGVTLQAASTNIWHFVGSRGMIGLGLGFATNAAPLLITELAYPTQRGPITAMYNSSWYFGSIIAAWVCFGTFRMSGTTWSWRIPSLLQGVPSLIQVCLLWFVPESPRWLLSQNRDAEAIEILGKYHANGNTSDPLVVLEYQEIREALILEKEISGEVSYFTLFKSVGNLKRMRIIIALGFFSQWSGNGLFSYYINEIFKTLGITSPGMKTLINAILQIWNLIMALSAAMFVDRVGRRTMFVVSNAGMLCAFSIWTITAALYQLLGNTAAANANIALIFIFFSFYDIAYSPLLVAYTIEILPFNIRAKGFAVMNFSVCIALIVNQYVNPIALGAIGWKYALVYCGWLLFEFVFVFRYIIETKGRSLEQTAALFDGEGHADALEQGEIRAALDSKPQLTGVIKLAMMPLATLKSEPVTMNTTTTSPSTLIEMMIRSMRCDGLIHIIQNPGDLASTRLKGRYTLIIVVIDTSFSLKFLFGPSYLGM</sequence>
<protein>
    <submittedName>
        <fullName evidence="12">Sugar (And other) transporter</fullName>
    </submittedName>
</protein>
<keyword evidence="10" id="KW-0732">Signal</keyword>
<comment type="subcellular location">
    <subcellularLocation>
        <location evidence="1">Membrane</location>
        <topology evidence="1">Multi-pass membrane protein</topology>
    </subcellularLocation>
</comment>
<dbReference type="EMBL" id="CP059660">
    <property type="protein sequence ID" value="QRW18114.1"/>
    <property type="molecule type" value="Genomic_DNA"/>
</dbReference>
<name>A0A8H8SU40_9AGAM</name>
<keyword evidence="3 8" id="KW-0813">Transport</keyword>
<dbReference type="InterPro" id="IPR020846">
    <property type="entry name" value="MFS_dom"/>
</dbReference>
<gene>
    <name evidence="12" type="ORF">RhiXN_03038</name>
</gene>
<feature type="transmembrane region" description="Helical" evidence="9">
    <location>
        <begin position="158"/>
        <end position="177"/>
    </location>
</feature>
<feature type="transmembrane region" description="Helical" evidence="9">
    <location>
        <begin position="561"/>
        <end position="583"/>
    </location>
</feature>
<evidence type="ECO:0000256" key="1">
    <source>
        <dbReference type="ARBA" id="ARBA00004141"/>
    </source>
</evidence>
<feature type="transmembrane region" description="Helical" evidence="9">
    <location>
        <begin position="93"/>
        <end position="118"/>
    </location>
</feature>
<dbReference type="KEGG" id="rsx:RhiXN_03038"/>
<keyword evidence="4 9" id="KW-0812">Transmembrane</keyword>
<dbReference type="PROSITE" id="PS00217">
    <property type="entry name" value="SUGAR_TRANSPORT_2"/>
    <property type="match status" value="1"/>
</dbReference>
<evidence type="ECO:0000256" key="3">
    <source>
        <dbReference type="ARBA" id="ARBA00022448"/>
    </source>
</evidence>
<evidence type="ECO:0000256" key="10">
    <source>
        <dbReference type="SAM" id="SignalP"/>
    </source>
</evidence>
<proteinExistence type="inferred from homology"/>
<dbReference type="GeneID" id="67025318"/>
<evidence type="ECO:0000256" key="2">
    <source>
        <dbReference type="ARBA" id="ARBA00010992"/>
    </source>
</evidence>
<keyword evidence="6 9" id="KW-0472">Membrane</keyword>
<feature type="transmembrane region" description="Helical" evidence="9">
    <location>
        <begin position="124"/>
        <end position="146"/>
    </location>
</feature>
<keyword evidence="5 9" id="KW-1133">Transmembrane helix</keyword>
<dbReference type="InterPro" id="IPR005829">
    <property type="entry name" value="Sugar_transporter_CS"/>
</dbReference>
<comment type="catalytic activity">
    <reaction evidence="7">
        <text>myo-inositol(out) + H(+)(out) = myo-inositol(in) + H(+)(in)</text>
        <dbReference type="Rhea" id="RHEA:60364"/>
        <dbReference type="ChEBI" id="CHEBI:15378"/>
        <dbReference type="ChEBI" id="CHEBI:17268"/>
    </reaction>
</comment>
<feature type="chain" id="PRO_5034981859" evidence="10">
    <location>
        <begin position="37"/>
        <end position="585"/>
    </location>
</feature>
<dbReference type="Proteomes" id="UP000650533">
    <property type="component" value="Chromosome 3"/>
</dbReference>
<feature type="transmembrane region" description="Helical" evidence="9">
    <location>
        <begin position="276"/>
        <end position="296"/>
    </location>
</feature>
<dbReference type="Pfam" id="PF00083">
    <property type="entry name" value="Sugar_tr"/>
    <property type="match status" value="1"/>
</dbReference>
<dbReference type="PROSITE" id="PS00216">
    <property type="entry name" value="SUGAR_TRANSPORT_1"/>
    <property type="match status" value="1"/>
</dbReference>
<evidence type="ECO:0000256" key="5">
    <source>
        <dbReference type="ARBA" id="ARBA00022989"/>
    </source>
</evidence>
<evidence type="ECO:0000259" key="11">
    <source>
        <dbReference type="PROSITE" id="PS50850"/>
    </source>
</evidence>
<dbReference type="PANTHER" id="PTHR48022">
    <property type="entry name" value="PLASTIDIC GLUCOSE TRANSPORTER 4"/>
    <property type="match status" value="1"/>
</dbReference>
<dbReference type="AlphaFoldDB" id="A0A8H8SU40"/>
<evidence type="ECO:0000256" key="9">
    <source>
        <dbReference type="SAM" id="Phobius"/>
    </source>
</evidence>
<feature type="transmembrane region" description="Helical" evidence="9">
    <location>
        <begin position="60"/>
        <end position="81"/>
    </location>
</feature>
<evidence type="ECO:0000313" key="13">
    <source>
        <dbReference type="Proteomes" id="UP000650533"/>
    </source>
</evidence>
<evidence type="ECO:0000256" key="8">
    <source>
        <dbReference type="RuleBase" id="RU003346"/>
    </source>
</evidence>
<evidence type="ECO:0000313" key="12">
    <source>
        <dbReference type="EMBL" id="QRW18114.1"/>
    </source>
</evidence>
<feature type="transmembrane region" description="Helical" evidence="9">
    <location>
        <begin position="316"/>
        <end position="333"/>
    </location>
</feature>
<feature type="transmembrane region" description="Helical" evidence="9">
    <location>
        <begin position="376"/>
        <end position="399"/>
    </location>
</feature>
<evidence type="ECO:0000256" key="6">
    <source>
        <dbReference type="ARBA" id="ARBA00023136"/>
    </source>
</evidence>
<accession>A0A8H8SU40</accession>
<feature type="signal peptide" evidence="10">
    <location>
        <begin position="1"/>
        <end position="36"/>
    </location>
</feature>
<dbReference type="PROSITE" id="PS50850">
    <property type="entry name" value="MFS"/>
    <property type="match status" value="1"/>
</dbReference>
<dbReference type="InterPro" id="IPR050360">
    <property type="entry name" value="MFS_Sugar_Transporters"/>
</dbReference>
<feature type="transmembrane region" description="Helical" evidence="9">
    <location>
        <begin position="440"/>
        <end position="460"/>
    </location>
</feature>
<organism evidence="12 13">
    <name type="scientific">Rhizoctonia solani</name>
    <dbReference type="NCBI Taxonomy" id="456999"/>
    <lineage>
        <taxon>Eukaryota</taxon>
        <taxon>Fungi</taxon>
        <taxon>Dikarya</taxon>
        <taxon>Basidiomycota</taxon>
        <taxon>Agaricomycotina</taxon>
        <taxon>Agaricomycetes</taxon>
        <taxon>Cantharellales</taxon>
        <taxon>Ceratobasidiaceae</taxon>
        <taxon>Rhizoctonia</taxon>
    </lineage>
</organism>
<dbReference type="RefSeq" id="XP_043178351.1">
    <property type="nucleotide sequence ID" value="XM_043322855.1"/>
</dbReference>
<dbReference type="Gene3D" id="1.20.1250.20">
    <property type="entry name" value="MFS general substrate transporter like domains"/>
    <property type="match status" value="1"/>
</dbReference>
<feature type="transmembrane region" description="Helical" evidence="9">
    <location>
        <begin position="340"/>
        <end position="364"/>
    </location>
</feature>
<dbReference type="SUPFAM" id="SSF103473">
    <property type="entry name" value="MFS general substrate transporter"/>
    <property type="match status" value="1"/>
</dbReference>
<feature type="transmembrane region" description="Helical" evidence="9">
    <location>
        <begin position="411"/>
        <end position="428"/>
    </location>
</feature>
<dbReference type="InterPro" id="IPR036259">
    <property type="entry name" value="MFS_trans_sf"/>
</dbReference>
<evidence type="ECO:0000256" key="7">
    <source>
        <dbReference type="ARBA" id="ARBA00049119"/>
    </source>
</evidence>
<reference evidence="12" key="1">
    <citation type="submission" date="2020-05" db="EMBL/GenBank/DDBJ databases">
        <title>Evolutionary and genomic comparisons of hybrid uninucleate and nonhybrid Rhizoctonia fungi.</title>
        <authorList>
            <person name="Li C."/>
            <person name="Chen X."/>
        </authorList>
    </citation>
    <scope>NUCLEOTIDE SEQUENCE</scope>
    <source>
        <strain evidence="12">AG-1 IA</strain>
    </source>
</reference>
<dbReference type="PANTHER" id="PTHR48022:SF64">
    <property type="entry name" value="MAJOR FACILITATOR SUPERFAMILY (MFS) PROFILE DOMAIN-CONTAINING PROTEIN"/>
    <property type="match status" value="1"/>
</dbReference>